<dbReference type="EMBL" id="CABIJS010000111">
    <property type="protein sequence ID" value="VUZ43347.1"/>
    <property type="molecule type" value="Genomic_DNA"/>
</dbReference>
<feature type="domain" description="G protein-regulated inducer of neurite outgrowth C-terminal" evidence="3">
    <location>
        <begin position="232"/>
        <end position="307"/>
    </location>
</feature>
<evidence type="ECO:0000313" key="8">
    <source>
        <dbReference type="WBParaSite" id="HDID_0000943201-mRNA-1"/>
    </source>
</evidence>
<sequence length="398" mass="44836">MDPAVKSIGSSPISGSKILLKRRSISLNTGDPLNQAEIERLKLCLQVRRQISSDDHGVFAERLNEDSSSGNVSTIVKSKLRSFGRQIHRHMIETFNVTNDISHGIPRSAMGDIYFSSYSPSSLTPRKNVSNRYCRAKLSLDLEDTRKYLRVSQLYDILNKSAQSSSASKLQETVSLAVYNSDSGSAKHKILSGRRLSTSAPHLKDIEKFSELEIKKNQSNTSSTEAGSFVVKSIRPREVSYDEKGQTWEIYGADQDPNALGQAIENHLEKMMQRKQREQRCFSLVNEYPRQNTCSTKSSSRTSHTGEQIIQAARRRFRRRAVSSVTPNSPSSNTREMSPEQENHGRRRSRIFSYFSRILRRSSTSALSGRRHNLLHQDSIVECGEQSSSVEKLMVSAT</sequence>
<dbReference type="OrthoDB" id="10049175at2759"/>
<dbReference type="WBParaSite" id="HDID_0000943201-mRNA-1">
    <property type="protein sequence ID" value="HDID_0000943201-mRNA-1"/>
    <property type="gene ID" value="HDID_0000943201"/>
</dbReference>
<proteinExistence type="predicted"/>
<dbReference type="PANTHER" id="PTHR15718:SF3">
    <property type="entry name" value="G PROTEIN-REGULATED INDUCER OF NEURITE OUTGROWTH C-TERMINAL DOMAIN-CONTAINING PROTEIN"/>
    <property type="match status" value="1"/>
</dbReference>
<dbReference type="GO" id="GO:0031175">
    <property type="term" value="P:neuron projection development"/>
    <property type="evidence" value="ECO:0007669"/>
    <property type="project" value="TreeGrafter"/>
</dbReference>
<evidence type="ECO:0000313" key="4">
    <source>
        <dbReference type="EMBL" id="VDL61748.1"/>
    </source>
</evidence>
<comment type="function">
    <text evidence="1">May be involved in neurite outgrowth.</text>
</comment>
<dbReference type="InterPro" id="IPR032745">
    <property type="entry name" value="GRIN_C"/>
</dbReference>
<dbReference type="InterPro" id="IPR026646">
    <property type="entry name" value="GPRIN2-like/GPRIN3"/>
</dbReference>
<dbReference type="Proteomes" id="UP000274504">
    <property type="component" value="Unassembled WGS sequence"/>
</dbReference>
<reference evidence="5 7" key="3">
    <citation type="submission" date="2019-07" db="EMBL/GenBank/DDBJ databases">
        <authorList>
            <person name="Jastrzebski P J."/>
            <person name="Paukszto L."/>
            <person name="Jastrzebski P J."/>
        </authorList>
    </citation>
    <scope>NUCLEOTIDE SEQUENCE [LARGE SCALE GENOMIC DNA]</scope>
    <source>
        <strain evidence="5 7">WMS-il1</strain>
    </source>
</reference>
<evidence type="ECO:0000256" key="1">
    <source>
        <dbReference type="ARBA" id="ARBA00002358"/>
    </source>
</evidence>
<reference evidence="8" key="1">
    <citation type="submission" date="2017-02" db="UniProtKB">
        <authorList>
            <consortium name="WormBaseParasite"/>
        </authorList>
    </citation>
    <scope>IDENTIFICATION</scope>
</reference>
<feature type="compositionally biased region" description="Low complexity" evidence="2">
    <location>
        <begin position="322"/>
        <end position="334"/>
    </location>
</feature>
<organism evidence="8">
    <name type="scientific">Hymenolepis diminuta</name>
    <name type="common">Rat tapeworm</name>
    <dbReference type="NCBI Taxonomy" id="6216"/>
    <lineage>
        <taxon>Eukaryota</taxon>
        <taxon>Metazoa</taxon>
        <taxon>Spiralia</taxon>
        <taxon>Lophotrochozoa</taxon>
        <taxon>Platyhelminthes</taxon>
        <taxon>Cestoda</taxon>
        <taxon>Eucestoda</taxon>
        <taxon>Cyclophyllidea</taxon>
        <taxon>Hymenolepididae</taxon>
        <taxon>Hymenolepis</taxon>
    </lineage>
</organism>
<dbReference type="PANTHER" id="PTHR15718">
    <property type="entry name" value="G PROTEIN-REGULATED INDUCER OF NEURITE OUTGROWTH C-TERMINAL DOMAIN-CONTAINING PROTEIN"/>
    <property type="match status" value="1"/>
</dbReference>
<evidence type="ECO:0000313" key="7">
    <source>
        <dbReference type="Proteomes" id="UP000321570"/>
    </source>
</evidence>
<accession>A0A0R3SV56</accession>
<dbReference type="GO" id="GO:0005886">
    <property type="term" value="C:plasma membrane"/>
    <property type="evidence" value="ECO:0007669"/>
    <property type="project" value="TreeGrafter"/>
</dbReference>
<feature type="region of interest" description="Disordered" evidence="2">
    <location>
        <begin position="316"/>
        <end position="348"/>
    </location>
</feature>
<dbReference type="Proteomes" id="UP000321570">
    <property type="component" value="Unassembled WGS sequence"/>
</dbReference>
<reference evidence="4 6" key="2">
    <citation type="submission" date="2018-11" db="EMBL/GenBank/DDBJ databases">
        <authorList>
            <consortium name="Pathogen Informatics"/>
        </authorList>
    </citation>
    <scope>NUCLEOTIDE SEQUENCE [LARGE SCALE GENOMIC DNA]</scope>
</reference>
<evidence type="ECO:0000259" key="3">
    <source>
        <dbReference type="Pfam" id="PF15235"/>
    </source>
</evidence>
<name>A0A0R3SV56_HYMDI</name>
<evidence type="ECO:0000256" key="2">
    <source>
        <dbReference type="SAM" id="MobiDB-lite"/>
    </source>
</evidence>
<evidence type="ECO:0000313" key="5">
    <source>
        <dbReference type="EMBL" id="VUZ43347.1"/>
    </source>
</evidence>
<gene>
    <name evidence="4" type="ORF">HDID_LOCUS9430</name>
    <name evidence="5" type="ORF">WMSIL1_LOCUS3895</name>
</gene>
<protein>
    <submittedName>
        <fullName evidence="8">GRIN_C domain-containing protein</fullName>
    </submittedName>
</protein>
<evidence type="ECO:0000313" key="6">
    <source>
        <dbReference type="Proteomes" id="UP000274504"/>
    </source>
</evidence>
<dbReference type="EMBL" id="UYSG01011290">
    <property type="protein sequence ID" value="VDL61748.1"/>
    <property type="molecule type" value="Genomic_DNA"/>
</dbReference>
<dbReference type="AlphaFoldDB" id="A0A0R3SV56"/>
<keyword evidence="7" id="KW-1185">Reference proteome</keyword>
<dbReference type="Pfam" id="PF15235">
    <property type="entry name" value="GRIN_C"/>
    <property type="match status" value="1"/>
</dbReference>